<dbReference type="EMBL" id="CABFMQ020000076">
    <property type="protein sequence ID" value="VTZ50097.1"/>
    <property type="molecule type" value="Genomic_DNA"/>
</dbReference>
<keyword evidence="1" id="KW-1133">Transmembrane helix</keyword>
<keyword evidence="1" id="KW-0812">Transmembrane</keyword>
<gene>
    <name evidence="3" type="ORF">MPC4_20307</name>
    <name evidence="2" type="ORF">MTUNDRAET4_0097</name>
</gene>
<protein>
    <submittedName>
        <fullName evidence="2">Uncharacterized protein</fullName>
    </submittedName>
</protein>
<dbReference type="Proteomes" id="UP000485880">
    <property type="component" value="Unassembled WGS sequence"/>
</dbReference>
<evidence type="ECO:0000313" key="2">
    <source>
        <dbReference type="EMBL" id="VFU06990.1"/>
    </source>
</evidence>
<organism evidence="2 4">
    <name type="scientific">Methylocella tundrae</name>
    <dbReference type="NCBI Taxonomy" id="227605"/>
    <lineage>
        <taxon>Bacteria</taxon>
        <taxon>Pseudomonadati</taxon>
        <taxon>Pseudomonadota</taxon>
        <taxon>Alphaproteobacteria</taxon>
        <taxon>Hyphomicrobiales</taxon>
        <taxon>Beijerinckiaceae</taxon>
        <taxon>Methylocella</taxon>
    </lineage>
</organism>
<evidence type="ECO:0000313" key="5">
    <source>
        <dbReference type="Proteomes" id="UP000485880"/>
    </source>
</evidence>
<keyword evidence="5" id="KW-1185">Reference proteome</keyword>
<keyword evidence="1" id="KW-0472">Membrane</keyword>
<dbReference type="EMBL" id="LR536450">
    <property type="protein sequence ID" value="VFU06990.1"/>
    <property type="molecule type" value="Genomic_DNA"/>
</dbReference>
<accession>A0A4U8YW51</accession>
<dbReference type="AlphaFoldDB" id="A0A4U8YW51"/>
<evidence type="ECO:0000256" key="1">
    <source>
        <dbReference type="SAM" id="Phobius"/>
    </source>
</evidence>
<dbReference type="KEGG" id="mtun:MTUNDRAET4_0097"/>
<name>A0A4U8YW51_METTU</name>
<reference evidence="3 5" key="2">
    <citation type="submission" date="2019-05" db="EMBL/GenBank/DDBJ databases">
        <authorList>
            <person name="Farhan Ul Haque M."/>
        </authorList>
    </citation>
    <scope>NUCLEOTIDE SEQUENCE [LARGE SCALE GENOMIC DNA]</scope>
    <source>
        <strain evidence="3">2</strain>
    </source>
</reference>
<dbReference type="Proteomes" id="UP000294360">
    <property type="component" value="Chromosome"/>
</dbReference>
<proteinExistence type="predicted"/>
<reference evidence="2 4" key="1">
    <citation type="submission" date="2019-03" db="EMBL/GenBank/DDBJ databases">
        <authorList>
            <person name="Kox A.R. M."/>
        </authorList>
    </citation>
    <scope>NUCLEOTIDE SEQUENCE [LARGE SCALE GENOMIC DNA]</scope>
    <source>
        <strain evidence="2">MTUNDRAET4 annotated genome</strain>
    </source>
</reference>
<feature type="transmembrane region" description="Helical" evidence="1">
    <location>
        <begin position="30"/>
        <end position="47"/>
    </location>
</feature>
<evidence type="ECO:0000313" key="4">
    <source>
        <dbReference type="Proteomes" id="UP000294360"/>
    </source>
</evidence>
<evidence type="ECO:0000313" key="3">
    <source>
        <dbReference type="EMBL" id="VTZ50097.1"/>
    </source>
</evidence>
<sequence>MTLAGVFDIASFALGTTGTFILFKGSLRLALTLIAASLVLQIAAQSAG</sequence>